<feature type="region of interest" description="Disordered" evidence="1">
    <location>
        <begin position="29"/>
        <end position="58"/>
    </location>
</feature>
<sequence>MIDQSTYYPLTSDSALLYAATDGDIQTKLISTPTVPPTNTETGTQNGGHKRAQPDVQASLVPAGGISYAWQ</sequence>
<proteinExistence type="predicted"/>
<gene>
    <name evidence="2" type="ORF">GCK32_013541</name>
</gene>
<dbReference type="Proteomes" id="UP001331761">
    <property type="component" value="Unassembled WGS sequence"/>
</dbReference>
<comment type="caution">
    <text evidence="2">The sequence shown here is derived from an EMBL/GenBank/DDBJ whole genome shotgun (WGS) entry which is preliminary data.</text>
</comment>
<keyword evidence="3" id="KW-1185">Reference proteome</keyword>
<feature type="compositionally biased region" description="Polar residues" evidence="1">
    <location>
        <begin position="29"/>
        <end position="44"/>
    </location>
</feature>
<name>A0AAN8FYQ2_TRICO</name>
<protein>
    <submittedName>
        <fullName evidence="2">Uncharacterized protein</fullName>
    </submittedName>
</protein>
<reference evidence="2 3" key="1">
    <citation type="submission" date="2019-10" db="EMBL/GenBank/DDBJ databases">
        <title>Assembly and Annotation for the nematode Trichostrongylus colubriformis.</title>
        <authorList>
            <person name="Martin J."/>
        </authorList>
    </citation>
    <scope>NUCLEOTIDE SEQUENCE [LARGE SCALE GENOMIC DNA]</scope>
    <source>
        <strain evidence="2">G859</strain>
        <tissue evidence="2">Whole worm</tissue>
    </source>
</reference>
<accession>A0AAN8FYQ2</accession>
<dbReference type="EMBL" id="WIXE01004173">
    <property type="protein sequence ID" value="KAK5983270.1"/>
    <property type="molecule type" value="Genomic_DNA"/>
</dbReference>
<evidence type="ECO:0000313" key="2">
    <source>
        <dbReference type="EMBL" id="KAK5983270.1"/>
    </source>
</evidence>
<dbReference type="AlphaFoldDB" id="A0AAN8FYQ2"/>
<evidence type="ECO:0000256" key="1">
    <source>
        <dbReference type="SAM" id="MobiDB-lite"/>
    </source>
</evidence>
<organism evidence="2 3">
    <name type="scientific">Trichostrongylus colubriformis</name>
    <name type="common">Black scour worm</name>
    <dbReference type="NCBI Taxonomy" id="6319"/>
    <lineage>
        <taxon>Eukaryota</taxon>
        <taxon>Metazoa</taxon>
        <taxon>Ecdysozoa</taxon>
        <taxon>Nematoda</taxon>
        <taxon>Chromadorea</taxon>
        <taxon>Rhabditida</taxon>
        <taxon>Rhabditina</taxon>
        <taxon>Rhabditomorpha</taxon>
        <taxon>Strongyloidea</taxon>
        <taxon>Trichostrongylidae</taxon>
        <taxon>Trichostrongylus</taxon>
    </lineage>
</organism>
<evidence type="ECO:0000313" key="3">
    <source>
        <dbReference type="Proteomes" id="UP001331761"/>
    </source>
</evidence>